<dbReference type="InterPro" id="IPR038056">
    <property type="entry name" value="YjbR-like_sf"/>
</dbReference>
<dbReference type="Proteomes" id="UP000619260">
    <property type="component" value="Unassembled WGS sequence"/>
</dbReference>
<dbReference type="Gene3D" id="3.90.1150.30">
    <property type="match status" value="1"/>
</dbReference>
<evidence type="ECO:0000313" key="2">
    <source>
        <dbReference type="Proteomes" id="UP000619260"/>
    </source>
</evidence>
<gene>
    <name evidence="1" type="ORF">Val02_58780</name>
</gene>
<dbReference type="EMBL" id="BOPF01000023">
    <property type="protein sequence ID" value="GIJ48992.1"/>
    <property type="molecule type" value="Genomic_DNA"/>
</dbReference>
<protein>
    <recommendedName>
        <fullName evidence="3">MmcQ/YjbR family DNA-binding protein</fullName>
    </recommendedName>
</protein>
<organism evidence="1 2">
    <name type="scientific">Virgisporangium aliadipatigenens</name>
    <dbReference type="NCBI Taxonomy" id="741659"/>
    <lineage>
        <taxon>Bacteria</taxon>
        <taxon>Bacillati</taxon>
        <taxon>Actinomycetota</taxon>
        <taxon>Actinomycetes</taxon>
        <taxon>Micromonosporales</taxon>
        <taxon>Micromonosporaceae</taxon>
        <taxon>Virgisporangium</taxon>
    </lineage>
</organism>
<dbReference type="AlphaFoldDB" id="A0A8J3YQZ2"/>
<dbReference type="SUPFAM" id="SSF142906">
    <property type="entry name" value="YjbR-like"/>
    <property type="match status" value="1"/>
</dbReference>
<evidence type="ECO:0008006" key="3">
    <source>
        <dbReference type="Google" id="ProtNLM"/>
    </source>
</evidence>
<sequence>MTFDEALGFALDLPESTLRESRDGLVSLRVRDRAFAYCNEGEGVLTLKALREEQEALVASDPEAFGESWGSGRYAWVRVRLRCAFADEVRELITEAWRHSAPRRLAASLDR</sequence>
<proteinExistence type="predicted"/>
<reference evidence="1" key="1">
    <citation type="submission" date="2021-01" db="EMBL/GenBank/DDBJ databases">
        <title>Whole genome shotgun sequence of Virgisporangium aliadipatigenens NBRC 105644.</title>
        <authorList>
            <person name="Komaki H."/>
            <person name="Tamura T."/>
        </authorList>
    </citation>
    <scope>NUCLEOTIDE SEQUENCE</scope>
    <source>
        <strain evidence="1">NBRC 105644</strain>
    </source>
</reference>
<dbReference type="InterPro" id="IPR058532">
    <property type="entry name" value="YjbR/MT2646/Rv2570-like"/>
</dbReference>
<name>A0A8J3YQZ2_9ACTN</name>
<comment type="caution">
    <text evidence="1">The sequence shown here is derived from an EMBL/GenBank/DDBJ whole genome shotgun (WGS) entry which is preliminary data.</text>
</comment>
<evidence type="ECO:0000313" key="1">
    <source>
        <dbReference type="EMBL" id="GIJ48992.1"/>
    </source>
</evidence>
<accession>A0A8J3YQZ2</accession>
<dbReference type="Pfam" id="PF04237">
    <property type="entry name" value="YjbR"/>
    <property type="match status" value="1"/>
</dbReference>
<keyword evidence="2" id="KW-1185">Reference proteome</keyword>
<dbReference type="RefSeq" id="WP_203902446.1">
    <property type="nucleotide sequence ID" value="NZ_BOPF01000023.1"/>
</dbReference>